<dbReference type="AlphaFoldDB" id="A0A6B0U9U1"/>
<accession>A0A6B0U9U1</accession>
<organism evidence="1">
    <name type="scientific">Ixodes ricinus</name>
    <name type="common">Common tick</name>
    <name type="synonym">Acarus ricinus</name>
    <dbReference type="NCBI Taxonomy" id="34613"/>
    <lineage>
        <taxon>Eukaryota</taxon>
        <taxon>Metazoa</taxon>
        <taxon>Ecdysozoa</taxon>
        <taxon>Arthropoda</taxon>
        <taxon>Chelicerata</taxon>
        <taxon>Arachnida</taxon>
        <taxon>Acari</taxon>
        <taxon>Parasitiformes</taxon>
        <taxon>Ixodida</taxon>
        <taxon>Ixodoidea</taxon>
        <taxon>Ixodidae</taxon>
        <taxon>Ixodinae</taxon>
        <taxon>Ixodes</taxon>
    </lineage>
</organism>
<name>A0A6B0U9U1_IXORI</name>
<evidence type="ECO:0000313" key="1">
    <source>
        <dbReference type="EMBL" id="MXU85664.1"/>
    </source>
</evidence>
<protein>
    <submittedName>
        <fullName evidence="1">Uncharacterized protein</fullName>
    </submittedName>
</protein>
<proteinExistence type="predicted"/>
<dbReference type="EMBL" id="GIFC01003581">
    <property type="protein sequence ID" value="MXU85664.1"/>
    <property type="molecule type" value="Transcribed_RNA"/>
</dbReference>
<sequence length="87" mass="9636">MQGGAISCIQVMLHCIGLNLRTTPTRAVFTPPLLDHHSLPMCRLCSSVTSSFLQIGSAHVPSFIHVPYLSPTRFSFFWRARIVNVAP</sequence>
<reference evidence="1" key="1">
    <citation type="submission" date="2019-12" db="EMBL/GenBank/DDBJ databases">
        <title>An insight into the sialome of adult female Ixodes ricinus ticks feeding for 6 days.</title>
        <authorList>
            <person name="Perner J."/>
            <person name="Ribeiro J.M.C."/>
        </authorList>
    </citation>
    <scope>NUCLEOTIDE SEQUENCE</scope>
    <source>
        <strain evidence="1">Semi-engorged</strain>
        <tissue evidence="1">Salivary glands</tissue>
    </source>
</reference>